<accession>X0YE44</accession>
<sequence>RTLPPVAGAIITSPFMVSANKPKRIDVGLANRIYVMIQNMSMVVIWVDQHAAVKAAGTVGGAGTGYPLAPSSALGAYNGSAIMYAAGPNVEFWAVPASGAGVYGVIVEA</sequence>
<dbReference type="AlphaFoldDB" id="X0YE44"/>
<gene>
    <name evidence="1" type="ORF">S01H1_85059</name>
</gene>
<protein>
    <submittedName>
        <fullName evidence="1">Uncharacterized protein</fullName>
    </submittedName>
</protein>
<feature type="non-terminal residue" evidence="1">
    <location>
        <position position="109"/>
    </location>
</feature>
<name>X0YE44_9ZZZZ</name>
<reference evidence="1" key="1">
    <citation type="journal article" date="2014" name="Front. Microbiol.">
        <title>High frequency of phylogenetically diverse reductive dehalogenase-homologous genes in deep subseafloor sedimentary metagenomes.</title>
        <authorList>
            <person name="Kawai M."/>
            <person name="Futagami T."/>
            <person name="Toyoda A."/>
            <person name="Takaki Y."/>
            <person name="Nishi S."/>
            <person name="Hori S."/>
            <person name="Arai W."/>
            <person name="Tsubouchi T."/>
            <person name="Morono Y."/>
            <person name="Uchiyama I."/>
            <person name="Ito T."/>
            <person name="Fujiyama A."/>
            <person name="Inagaki F."/>
            <person name="Takami H."/>
        </authorList>
    </citation>
    <scope>NUCLEOTIDE SEQUENCE</scope>
    <source>
        <strain evidence="1">Expedition CK06-06</strain>
    </source>
</reference>
<feature type="non-terminal residue" evidence="1">
    <location>
        <position position="1"/>
    </location>
</feature>
<dbReference type="EMBL" id="BARS01058267">
    <property type="protein sequence ID" value="GAG46953.1"/>
    <property type="molecule type" value="Genomic_DNA"/>
</dbReference>
<comment type="caution">
    <text evidence="1">The sequence shown here is derived from an EMBL/GenBank/DDBJ whole genome shotgun (WGS) entry which is preliminary data.</text>
</comment>
<evidence type="ECO:0000313" key="1">
    <source>
        <dbReference type="EMBL" id="GAG46953.1"/>
    </source>
</evidence>
<organism evidence="1">
    <name type="scientific">marine sediment metagenome</name>
    <dbReference type="NCBI Taxonomy" id="412755"/>
    <lineage>
        <taxon>unclassified sequences</taxon>
        <taxon>metagenomes</taxon>
        <taxon>ecological metagenomes</taxon>
    </lineage>
</organism>
<proteinExistence type="predicted"/>